<gene>
    <name evidence="5" type="ORF">HMPREF9220_0779</name>
</gene>
<reference evidence="5 6" key="1">
    <citation type="submission" date="2010-11" db="EMBL/GenBank/DDBJ databases">
        <authorList>
            <person name="Durkin A.S."/>
            <person name="Madupu R."/>
            <person name="Torralba M."/>
            <person name="Gillis M."/>
            <person name="Methe B."/>
            <person name="Sutton G."/>
            <person name="Nelson K.E."/>
        </authorList>
    </citation>
    <scope>NUCLEOTIDE SEQUENCE [LARGE SCALE GENOMIC DNA]</scope>
    <source>
        <strain evidence="5 6">UPII 345-E</strain>
    </source>
</reference>
<dbReference type="GO" id="GO:0005886">
    <property type="term" value="C:plasma membrane"/>
    <property type="evidence" value="ECO:0007669"/>
    <property type="project" value="TreeGrafter"/>
</dbReference>
<accession>E4L7U3</accession>
<dbReference type="InterPro" id="IPR003593">
    <property type="entry name" value="AAA+_ATPase"/>
</dbReference>
<dbReference type="Gene3D" id="3.40.50.300">
    <property type="entry name" value="P-loop containing nucleotide triphosphate hydrolases"/>
    <property type="match status" value="1"/>
</dbReference>
<dbReference type="AlphaFoldDB" id="E4L7U3"/>
<dbReference type="OrthoDB" id="9791546at2"/>
<dbReference type="PANTHER" id="PTHR24220">
    <property type="entry name" value="IMPORT ATP-BINDING PROTEIN"/>
    <property type="match status" value="1"/>
</dbReference>
<dbReference type="Proteomes" id="UP000004594">
    <property type="component" value="Unassembled WGS sequence"/>
</dbReference>
<dbReference type="CDD" id="cd03255">
    <property type="entry name" value="ABC_MJ0796_LolCDE_FtsE"/>
    <property type="match status" value="1"/>
</dbReference>
<dbReference type="PANTHER" id="PTHR24220:SF86">
    <property type="entry name" value="ABC TRANSPORTER ABCH.1"/>
    <property type="match status" value="1"/>
</dbReference>
<protein>
    <submittedName>
        <fullName evidence="5">ABC transporter, ATP-binding protein</fullName>
    </submittedName>
</protein>
<dbReference type="PROSITE" id="PS00211">
    <property type="entry name" value="ABC_TRANSPORTER_1"/>
    <property type="match status" value="1"/>
</dbReference>
<name>E4L7U3_9FIRM</name>
<dbReference type="InterPro" id="IPR027417">
    <property type="entry name" value="P-loop_NTPase"/>
</dbReference>
<dbReference type="GO" id="GO:0016887">
    <property type="term" value="F:ATP hydrolysis activity"/>
    <property type="evidence" value="ECO:0007669"/>
    <property type="project" value="InterPro"/>
</dbReference>
<sequence length="233" mass="25767">MNNKCKNIIKLDKIEKKYIIGTQEVSVLKNICMSVSNGEFLSIMGASGTGKSTLMNIMGCLDKPTSGSYLLDGNEVSDLSEDELAYTRNRKIGFVFQGFNLLPRLSALNNVILPTVYGGTYKQDRKARAIKILEGLGLKDRIHHMPSELSGGQKQRVAIARALMNDPAIIMADEPTGNLDSRSTKEVMEVFSQLNELGKTLILVTHEDDVAEYAKRHIILSDGEIYKDIRGSL</sequence>
<dbReference type="InterPro" id="IPR017871">
    <property type="entry name" value="ABC_transporter-like_CS"/>
</dbReference>
<dbReference type="GO" id="GO:0098796">
    <property type="term" value="C:membrane protein complex"/>
    <property type="evidence" value="ECO:0007669"/>
    <property type="project" value="UniProtKB-ARBA"/>
</dbReference>
<dbReference type="SMART" id="SM00382">
    <property type="entry name" value="AAA"/>
    <property type="match status" value="1"/>
</dbReference>
<keyword evidence="3 5" id="KW-0067">ATP-binding</keyword>
<dbReference type="eggNOG" id="COG1136">
    <property type="taxonomic scope" value="Bacteria"/>
</dbReference>
<dbReference type="InterPro" id="IPR015854">
    <property type="entry name" value="ABC_transpr_LolD-like"/>
</dbReference>
<comment type="caution">
    <text evidence="5">The sequence shown here is derived from an EMBL/GenBank/DDBJ whole genome shotgun (WGS) entry which is preliminary data.</text>
</comment>
<keyword evidence="2" id="KW-0547">Nucleotide-binding</keyword>
<dbReference type="RefSeq" id="WP_007554184.1">
    <property type="nucleotide sequence ID" value="NZ_AENT01000010.1"/>
</dbReference>
<evidence type="ECO:0000256" key="1">
    <source>
        <dbReference type="ARBA" id="ARBA00022448"/>
    </source>
</evidence>
<dbReference type="GO" id="GO:0022857">
    <property type="term" value="F:transmembrane transporter activity"/>
    <property type="evidence" value="ECO:0007669"/>
    <property type="project" value="TreeGrafter"/>
</dbReference>
<dbReference type="InterPro" id="IPR017911">
    <property type="entry name" value="MacB-like_ATP-bd"/>
</dbReference>
<evidence type="ECO:0000256" key="2">
    <source>
        <dbReference type="ARBA" id="ARBA00022741"/>
    </source>
</evidence>
<dbReference type="FunFam" id="3.40.50.300:FF:000032">
    <property type="entry name" value="Export ABC transporter ATP-binding protein"/>
    <property type="match status" value="1"/>
</dbReference>
<feature type="domain" description="ABC transporter" evidence="4">
    <location>
        <begin position="9"/>
        <end position="233"/>
    </location>
</feature>
<evidence type="ECO:0000313" key="5">
    <source>
        <dbReference type="EMBL" id="EFR43112.1"/>
    </source>
</evidence>
<dbReference type="InterPro" id="IPR003439">
    <property type="entry name" value="ABC_transporter-like_ATP-bd"/>
</dbReference>
<dbReference type="Pfam" id="PF00005">
    <property type="entry name" value="ABC_tran"/>
    <property type="match status" value="1"/>
</dbReference>
<proteinExistence type="predicted"/>
<keyword evidence="1" id="KW-0813">Transport</keyword>
<evidence type="ECO:0000313" key="6">
    <source>
        <dbReference type="Proteomes" id="UP000004594"/>
    </source>
</evidence>
<dbReference type="EMBL" id="AENT01000010">
    <property type="protein sequence ID" value="EFR43112.1"/>
    <property type="molecule type" value="Genomic_DNA"/>
</dbReference>
<evidence type="ECO:0000256" key="3">
    <source>
        <dbReference type="ARBA" id="ARBA00022840"/>
    </source>
</evidence>
<dbReference type="SUPFAM" id="SSF52540">
    <property type="entry name" value="P-loop containing nucleoside triphosphate hydrolases"/>
    <property type="match status" value="1"/>
</dbReference>
<organism evidence="5 6">
    <name type="scientific">Dialister micraerophilus UPII 345-E</name>
    <dbReference type="NCBI Taxonomy" id="910314"/>
    <lineage>
        <taxon>Bacteria</taxon>
        <taxon>Bacillati</taxon>
        <taxon>Bacillota</taxon>
        <taxon>Negativicutes</taxon>
        <taxon>Veillonellales</taxon>
        <taxon>Veillonellaceae</taxon>
        <taxon>Dialister</taxon>
    </lineage>
</organism>
<dbReference type="GO" id="GO:0005524">
    <property type="term" value="F:ATP binding"/>
    <property type="evidence" value="ECO:0007669"/>
    <property type="project" value="UniProtKB-KW"/>
</dbReference>
<dbReference type="PROSITE" id="PS50893">
    <property type="entry name" value="ABC_TRANSPORTER_2"/>
    <property type="match status" value="1"/>
</dbReference>
<evidence type="ECO:0000259" key="4">
    <source>
        <dbReference type="PROSITE" id="PS50893"/>
    </source>
</evidence>